<proteinExistence type="inferred from homology"/>
<evidence type="ECO:0000256" key="7">
    <source>
        <dbReference type="ARBA" id="ARBA00022729"/>
    </source>
</evidence>
<keyword evidence="4 14" id="KW-1003">Cell membrane</keyword>
<dbReference type="PANTHER" id="PTHR22888">
    <property type="entry name" value="CYTOCHROME C OXIDASE, SUBUNIT II"/>
    <property type="match status" value="1"/>
</dbReference>
<comment type="similarity">
    <text evidence="2 14">Belongs to the cytochrome c oxidase subunit 2 family.</text>
</comment>
<evidence type="ECO:0000256" key="10">
    <source>
        <dbReference type="ARBA" id="ARBA00023002"/>
    </source>
</evidence>
<evidence type="ECO:0000256" key="3">
    <source>
        <dbReference type="ARBA" id="ARBA00022448"/>
    </source>
</evidence>
<feature type="transmembrane region" description="Helical" evidence="16">
    <location>
        <begin position="39"/>
        <end position="63"/>
    </location>
</feature>
<keyword evidence="9 16" id="KW-1133">Transmembrane helix</keyword>
<dbReference type="PIRSF" id="PIRSF000292">
    <property type="entry name" value="Ubi_od_II"/>
    <property type="match status" value="1"/>
</dbReference>
<accession>A0ABQ2QZJ2</accession>
<dbReference type="InterPro" id="IPR036257">
    <property type="entry name" value="Cyt_c_oxidase_su2_TM_sf"/>
</dbReference>
<dbReference type="Pfam" id="PF06481">
    <property type="entry name" value="COX_ARM"/>
    <property type="match status" value="1"/>
</dbReference>
<keyword evidence="6 16" id="KW-0812">Transmembrane</keyword>
<dbReference type="InterPro" id="IPR011759">
    <property type="entry name" value="Cyt_c_oxidase_su2_TM_dom"/>
</dbReference>
<dbReference type="Gene3D" id="2.60.40.420">
    <property type="entry name" value="Cupredoxins - blue copper proteins"/>
    <property type="match status" value="1"/>
</dbReference>
<feature type="compositionally biased region" description="Low complexity" evidence="15">
    <location>
        <begin position="338"/>
        <end position="361"/>
    </location>
</feature>
<keyword evidence="20" id="KW-1185">Reference proteome</keyword>
<dbReference type="InterPro" id="IPR002429">
    <property type="entry name" value="CcO_II-like_C"/>
</dbReference>
<evidence type="ECO:0000313" key="19">
    <source>
        <dbReference type="EMBL" id="GGQ04466.1"/>
    </source>
</evidence>
<feature type="transmembrane region" description="Helical" evidence="16">
    <location>
        <begin position="84"/>
        <end position="104"/>
    </location>
</feature>
<organism evidence="19 20">
    <name type="scientific">Shewanella litoralis</name>
    <dbReference type="NCBI Taxonomy" id="2282700"/>
    <lineage>
        <taxon>Bacteria</taxon>
        <taxon>Pseudomonadati</taxon>
        <taxon>Pseudomonadota</taxon>
        <taxon>Gammaproteobacteria</taxon>
        <taxon>Alteromonadales</taxon>
        <taxon>Shewanellaceae</taxon>
        <taxon>Shewanella</taxon>
    </lineage>
</organism>
<dbReference type="CDD" id="cd04212">
    <property type="entry name" value="CuRO_UO_II"/>
    <property type="match status" value="1"/>
</dbReference>
<keyword evidence="5 14" id="KW-0679">Respiratory chain</keyword>
<evidence type="ECO:0000256" key="1">
    <source>
        <dbReference type="ARBA" id="ARBA00004651"/>
    </source>
</evidence>
<keyword evidence="12" id="KW-0564">Palmitate</keyword>
<dbReference type="Gene3D" id="1.10.287.90">
    <property type="match status" value="1"/>
</dbReference>
<keyword evidence="10 14" id="KW-0560">Oxidoreductase</keyword>
<evidence type="ECO:0000256" key="8">
    <source>
        <dbReference type="ARBA" id="ARBA00022982"/>
    </source>
</evidence>
<dbReference type="PROSITE" id="PS51257">
    <property type="entry name" value="PROKAR_LIPOPROTEIN"/>
    <property type="match status" value="1"/>
</dbReference>
<evidence type="ECO:0000256" key="2">
    <source>
        <dbReference type="ARBA" id="ARBA00007866"/>
    </source>
</evidence>
<dbReference type="SUPFAM" id="SSF81464">
    <property type="entry name" value="Cytochrome c oxidase subunit II-like, transmembrane region"/>
    <property type="match status" value="1"/>
</dbReference>
<dbReference type="InterPro" id="IPR008972">
    <property type="entry name" value="Cupredoxin"/>
</dbReference>
<evidence type="ECO:0000256" key="9">
    <source>
        <dbReference type="ARBA" id="ARBA00022989"/>
    </source>
</evidence>
<keyword evidence="11 14" id="KW-0472">Membrane</keyword>
<protein>
    <recommendedName>
        <fullName evidence="14">Ubiquinol oxidase subunit 2</fullName>
    </recommendedName>
</protein>
<evidence type="ECO:0000259" key="18">
    <source>
        <dbReference type="PROSITE" id="PS50999"/>
    </source>
</evidence>
<reference evidence="20" key="1">
    <citation type="journal article" date="2019" name="Int. J. Syst. Evol. Microbiol.">
        <title>The Global Catalogue of Microorganisms (GCM) 10K type strain sequencing project: providing services to taxonomists for standard genome sequencing and annotation.</title>
        <authorList>
            <consortium name="The Broad Institute Genomics Platform"/>
            <consortium name="The Broad Institute Genome Sequencing Center for Infectious Disease"/>
            <person name="Wu L."/>
            <person name="Ma J."/>
        </authorList>
    </citation>
    <scope>NUCLEOTIDE SEQUENCE [LARGE SCALE GENOMIC DNA]</scope>
    <source>
        <strain evidence="20">JCM 32306</strain>
    </source>
</reference>
<evidence type="ECO:0000256" key="14">
    <source>
        <dbReference type="PIRNR" id="PIRNR000292"/>
    </source>
</evidence>
<feature type="domain" description="Cytochrome oxidase subunit II copper A binding" evidence="17">
    <location>
        <begin position="120"/>
        <end position="233"/>
    </location>
</feature>
<dbReference type="SUPFAM" id="SSF49503">
    <property type="entry name" value="Cupredoxins"/>
    <property type="match status" value="1"/>
</dbReference>
<evidence type="ECO:0000256" key="12">
    <source>
        <dbReference type="ARBA" id="ARBA00023139"/>
    </source>
</evidence>
<evidence type="ECO:0000259" key="17">
    <source>
        <dbReference type="PROSITE" id="PS50857"/>
    </source>
</evidence>
<comment type="caution">
    <text evidence="19">The sequence shown here is derived from an EMBL/GenBank/DDBJ whole genome shotgun (WGS) entry which is preliminary data.</text>
</comment>
<keyword evidence="8 14" id="KW-0249">Electron transport</keyword>
<keyword evidence="7" id="KW-0732">Signal</keyword>
<dbReference type="RefSeq" id="WP_229785806.1">
    <property type="nucleotide sequence ID" value="NZ_BMQX01000001.1"/>
</dbReference>
<comment type="subcellular location">
    <subcellularLocation>
        <location evidence="1">Cell membrane</location>
        <topology evidence="1">Multi-pass membrane protein</topology>
    </subcellularLocation>
</comment>
<dbReference type="InterPro" id="IPR006333">
    <property type="entry name" value="Cyt_o_ubiquinol_oxidase_su2"/>
</dbReference>
<gene>
    <name evidence="19" type="primary">cyoA</name>
    <name evidence="19" type="ORF">GCM10009411_02050</name>
</gene>
<dbReference type="PROSITE" id="PS50857">
    <property type="entry name" value="COX2_CUA"/>
    <property type="match status" value="1"/>
</dbReference>
<dbReference type="InterPro" id="IPR034227">
    <property type="entry name" value="CuRO_UO_II"/>
</dbReference>
<evidence type="ECO:0000256" key="5">
    <source>
        <dbReference type="ARBA" id="ARBA00022660"/>
    </source>
</evidence>
<keyword evidence="3 14" id="KW-0813">Transport</keyword>
<dbReference type="InterPro" id="IPR010514">
    <property type="entry name" value="COX_ARM"/>
</dbReference>
<dbReference type="Proteomes" id="UP000619118">
    <property type="component" value="Unassembled WGS sequence"/>
</dbReference>
<keyword evidence="13" id="KW-0449">Lipoprotein</keyword>
<evidence type="ECO:0000256" key="15">
    <source>
        <dbReference type="SAM" id="MobiDB-lite"/>
    </source>
</evidence>
<dbReference type="NCBIfam" id="TIGR01433">
    <property type="entry name" value="CyoA"/>
    <property type="match status" value="1"/>
</dbReference>
<dbReference type="PROSITE" id="PS50999">
    <property type="entry name" value="COX2_TM"/>
    <property type="match status" value="1"/>
</dbReference>
<evidence type="ECO:0000313" key="20">
    <source>
        <dbReference type="Proteomes" id="UP000619118"/>
    </source>
</evidence>
<name>A0ABQ2QZJ2_9GAMM</name>
<dbReference type="InterPro" id="IPR045187">
    <property type="entry name" value="CcO_II"/>
</dbReference>
<evidence type="ECO:0000256" key="13">
    <source>
        <dbReference type="ARBA" id="ARBA00023288"/>
    </source>
</evidence>
<dbReference type="PANTHER" id="PTHR22888:SF18">
    <property type="entry name" value="CYTOCHROME BO(3) UBIQUINOL OXIDASE SUBUNIT 2"/>
    <property type="match status" value="1"/>
</dbReference>
<evidence type="ECO:0000256" key="16">
    <source>
        <dbReference type="SAM" id="Phobius"/>
    </source>
</evidence>
<evidence type="ECO:0000256" key="11">
    <source>
        <dbReference type="ARBA" id="ARBA00023136"/>
    </source>
</evidence>
<dbReference type="EMBL" id="BMQX01000001">
    <property type="protein sequence ID" value="GGQ04466.1"/>
    <property type="molecule type" value="Genomic_DNA"/>
</dbReference>
<evidence type="ECO:0000256" key="4">
    <source>
        <dbReference type="ARBA" id="ARBA00022475"/>
    </source>
</evidence>
<feature type="region of interest" description="Disordered" evidence="15">
    <location>
        <begin position="325"/>
        <end position="361"/>
    </location>
</feature>
<feature type="domain" description="Cytochrome oxidase subunit II transmembrane region profile" evidence="18">
    <location>
        <begin position="17"/>
        <end position="114"/>
    </location>
</feature>
<sequence>MFIRKLSKAMLATGALMLAGCEGGVLDPKGQVGMDEKHLIIVATLLMLIVVIPVIFMTLYFAWKYRDGRDLEIYAPKWAHSKTIEIVVWLIPIVIVIVLGIITWDSTHKLDPYKPLEHDAKPITVQVVSLDWKWLFIYPEYGIASVNELAFPTNVPVNFKITSDTAMNSFFIPQLGSQIYSMAGMATKLHLIANEPGTFEGISANYSGAGFAGMKFNAIATPTADDFDAWVTKVKQQASTLDVEQYKQLAKKSENNPVQYFGSVQRGMFNYIVMQYMHPDSNMKSMGSMEGMEGMEGMHDMGNMEGMEGMHDMGNMEGMDHAQHMQHMQHMKDMDAGQHSQHSTPSHSTTEPSSTVSGEAE</sequence>
<evidence type="ECO:0000256" key="6">
    <source>
        <dbReference type="ARBA" id="ARBA00022692"/>
    </source>
</evidence>